<protein>
    <recommendedName>
        <fullName evidence="1">Rhodanese domain-containing protein</fullName>
    </recommendedName>
</protein>
<dbReference type="Pfam" id="PF00581">
    <property type="entry name" value="Rhodanese"/>
    <property type="match status" value="1"/>
</dbReference>
<feature type="domain" description="Rhodanese" evidence="1">
    <location>
        <begin position="32"/>
        <end position="121"/>
    </location>
</feature>
<accession>X0S072</accession>
<evidence type="ECO:0000313" key="2">
    <source>
        <dbReference type="EMBL" id="GAF74444.1"/>
    </source>
</evidence>
<comment type="caution">
    <text evidence="2">The sequence shown here is derived from an EMBL/GenBank/DDBJ whole genome shotgun (WGS) entry which is preliminary data.</text>
</comment>
<evidence type="ECO:0000259" key="1">
    <source>
        <dbReference type="PROSITE" id="PS50206"/>
    </source>
</evidence>
<dbReference type="PROSITE" id="PS50206">
    <property type="entry name" value="RHODANESE_3"/>
    <property type="match status" value="1"/>
</dbReference>
<dbReference type="CDD" id="cd00158">
    <property type="entry name" value="RHOD"/>
    <property type="match status" value="1"/>
</dbReference>
<dbReference type="InterPro" id="IPR001307">
    <property type="entry name" value="Thiosulphate_STrfase_CS"/>
</dbReference>
<sequence>AVLLGSAGCQNGTEPAHPAQITAAELAERVRTEDAPLILDVRSPREYAAGHVPGAVNIPHTQLAGRLDELGIDKSDELVVYCLSGKRAVMAEQLLEQDGYTSVRDLQGQLRAWQGGGYPVE</sequence>
<dbReference type="AlphaFoldDB" id="X0S072"/>
<dbReference type="PROSITE" id="PS00380">
    <property type="entry name" value="RHODANESE_1"/>
    <property type="match status" value="1"/>
</dbReference>
<dbReference type="InterPro" id="IPR001763">
    <property type="entry name" value="Rhodanese-like_dom"/>
</dbReference>
<dbReference type="Gene3D" id="3.40.250.10">
    <property type="entry name" value="Rhodanese-like domain"/>
    <property type="match status" value="1"/>
</dbReference>
<name>X0S072_9ZZZZ</name>
<dbReference type="InterPro" id="IPR052367">
    <property type="entry name" value="Thiosulfate_ST/Rhodanese-like"/>
</dbReference>
<dbReference type="GO" id="GO:0004792">
    <property type="term" value="F:thiosulfate-cyanide sulfurtransferase activity"/>
    <property type="evidence" value="ECO:0007669"/>
    <property type="project" value="InterPro"/>
</dbReference>
<proteinExistence type="predicted"/>
<dbReference type="EMBL" id="BARS01004194">
    <property type="protein sequence ID" value="GAF74444.1"/>
    <property type="molecule type" value="Genomic_DNA"/>
</dbReference>
<organism evidence="2">
    <name type="scientific">marine sediment metagenome</name>
    <dbReference type="NCBI Taxonomy" id="412755"/>
    <lineage>
        <taxon>unclassified sequences</taxon>
        <taxon>metagenomes</taxon>
        <taxon>ecological metagenomes</taxon>
    </lineage>
</organism>
<dbReference type="PANTHER" id="PTHR45431:SF3">
    <property type="entry name" value="RHODANESE-LIKE DOMAIN-CONTAINING PROTEIN 15, CHLOROPLASTIC"/>
    <property type="match status" value="1"/>
</dbReference>
<reference evidence="2" key="1">
    <citation type="journal article" date="2014" name="Front. Microbiol.">
        <title>High frequency of phylogenetically diverse reductive dehalogenase-homologous genes in deep subseafloor sedimentary metagenomes.</title>
        <authorList>
            <person name="Kawai M."/>
            <person name="Futagami T."/>
            <person name="Toyoda A."/>
            <person name="Takaki Y."/>
            <person name="Nishi S."/>
            <person name="Hori S."/>
            <person name="Arai W."/>
            <person name="Tsubouchi T."/>
            <person name="Morono Y."/>
            <person name="Uchiyama I."/>
            <person name="Ito T."/>
            <person name="Fujiyama A."/>
            <person name="Inagaki F."/>
            <person name="Takami H."/>
        </authorList>
    </citation>
    <scope>NUCLEOTIDE SEQUENCE</scope>
    <source>
        <strain evidence="2">Expedition CK06-06</strain>
    </source>
</reference>
<gene>
    <name evidence="2" type="ORF">S01H1_08173</name>
</gene>
<dbReference type="SMART" id="SM00450">
    <property type="entry name" value="RHOD"/>
    <property type="match status" value="1"/>
</dbReference>
<dbReference type="SUPFAM" id="SSF52821">
    <property type="entry name" value="Rhodanese/Cell cycle control phosphatase"/>
    <property type="match status" value="1"/>
</dbReference>
<dbReference type="PANTHER" id="PTHR45431">
    <property type="entry name" value="RHODANESE-LIKE DOMAIN-CONTAINING PROTEIN 15, CHLOROPLASTIC"/>
    <property type="match status" value="1"/>
</dbReference>
<feature type="non-terminal residue" evidence="2">
    <location>
        <position position="1"/>
    </location>
</feature>
<dbReference type="InterPro" id="IPR036873">
    <property type="entry name" value="Rhodanese-like_dom_sf"/>
</dbReference>